<dbReference type="PANTHER" id="PTHR43057:SF1">
    <property type="entry name" value="ARSENICAL-RESISTANCE PROTEIN 3"/>
    <property type="match status" value="1"/>
</dbReference>
<evidence type="ECO:0000313" key="12">
    <source>
        <dbReference type="Proteomes" id="UP000767327"/>
    </source>
</evidence>
<dbReference type="RefSeq" id="WP_051867439.1">
    <property type="nucleotide sequence ID" value="NZ_CP181270.1"/>
</dbReference>
<dbReference type="EMBL" id="JAAXZR010000020">
    <property type="protein sequence ID" value="NLT79794.1"/>
    <property type="molecule type" value="Genomic_DNA"/>
</dbReference>
<feature type="transmembrane region" description="Helical" evidence="10">
    <location>
        <begin position="94"/>
        <end position="118"/>
    </location>
</feature>
<reference evidence="11" key="2">
    <citation type="submission" date="2020-01" db="EMBL/GenBank/DDBJ databases">
        <authorList>
            <person name="Campanaro S."/>
        </authorList>
    </citation>
    <scope>NUCLEOTIDE SEQUENCE</scope>
    <source>
        <strain evidence="11">AS01afH2WH_6</strain>
    </source>
</reference>
<dbReference type="Pfam" id="PF01758">
    <property type="entry name" value="SBF"/>
    <property type="match status" value="1"/>
</dbReference>
<dbReference type="InterPro" id="IPR004706">
    <property type="entry name" value="Arsenical-R_Acr3"/>
</dbReference>
<evidence type="ECO:0000256" key="10">
    <source>
        <dbReference type="SAM" id="Phobius"/>
    </source>
</evidence>
<dbReference type="FunFam" id="1.20.1530.20:FF:000009">
    <property type="entry name" value="Arsenite transporter, ACR3 family"/>
    <property type="match status" value="1"/>
</dbReference>
<dbReference type="InterPro" id="IPR002657">
    <property type="entry name" value="BilAc:Na_symport/Acr3"/>
</dbReference>
<evidence type="ECO:0000256" key="5">
    <source>
        <dbReference type="ARBA" id="ARBA00022692"/>
    </source>
</evidence>
<proteinExistence type="inferred from homology"/>
<dbReference type="Proteomes" id="UP000767327">
    <property type="component" value="Unassembled WGS sequence"/>
</dbReference>
<dbReference type="GO" id="GO:0005886">
    <property type="term" value="C:plasma membrane"/>
    <property type="evidence" value="ECO:0007669"/>
    <property type="project" value="UniProtKB-SubCell"/>
</dbReference>
<feature type="transmembrane region" description="Helical" evidence="10">
    <location>
        <begin position="313"/>
        <end position="331"/>
    </location>
</feature>
<dbReference type="Gene3D" id="1.20.1530.20">
    <property type="match status" value="1"/>
</dbReference>
<evidence type="ECO:0000256" key="3">
    <source>
        <dbReference type="ARBA" id="ARBA00022448"/>
    </source>
</evidence>
<feature type="transmembrane region" description="Helical" evidence="10">
    <location>
        <begin position="337"/>
        <end position="353"/>
    </location>
</feature>
<dbReference type="GeneID" id="78115890"/>
<evidence type="ECO:0000256" key="1">
    <source>
        <dbReference type="ARBA" id="ARBA00004651"/>
    </source>
</evidence>
<comment type="caution">
    <text evidence="11">The sequence shown here is derived from an EMBL/GenBank/DDBJ whole genome shotgun (WGS) entry which is preliminary data.</text>
</comment>
<comment type="similarity">
    <text evidence="2 9">Belongs to the arsenical resistance-3 (ACR3) (TC 2.A.59) family.</text>
</comment>
<feature type="transmembrane region" description="Helical" evidence="10">
    <location>
        <begin position="195"/>
        <end position="219"/>
    </location>
</feature>
<dbReference type="PANTHER" id="PTHR43057">
    <property type="entry name" value="ARSENITE EFFLUX TRANSPORTER"/>
    <property type="match status" value="1"/>
</dbReference>
<comment type="subcellular location">
    <subcellularLocation>
        <location evidence="1 9">Cell membrane</location>
        <topology evidence="1 9">Multi-pass membrane protein</topology>
    </subcellularLocation>
</comment>
<evidence type="ECO:0000256" key="6">
    <source>
        <dbReference type="ARBA" id="ARBA00022849"/>
    </source>
</evidence>
<dbReference type="AlphaFoldDB" id="A0A971CZ59"/>
<protein>
    <submittedName>
        <fullName evidence="11">ACR3 family arsenite efflux transporter</fullName>
    </submittedName>
</protein>
<keyword evidence="8 9" id="KW-0472">Membrane</keyword>
<feature type="transmembrane region" description="Helical" evidence="10">
    <location>
        <begin position="27"/>
        <end position="46"/>
    </location>
</feature>
<name>A0A971CZ59_9BIFI</name>
<evidence type="ECO:0000256" key="9">
    <source>
        <dbReference type="PIRNR" id="PIRNR005508"/>
    </source>
</evidence>
<organism evidence="11 12">
    <name type="scientific">Bifidobacterium crudilactis</name>
    <dbReference type="NCBI Taxonomy" id="327277"/>
    <lineage>
        <taxon>Bacteria</taxon>
        <taxon>Bacillati</taxon>
        <taxon>Actinomycetota</taxon>
        <taxon>Actinomycetes</taxon>
        <taxon>Bifidobacteriales</taxon>
        <taxon>Bifidobacteriaceae</taxon>
        <taxon>Bifidobacterium</taxon>
    </lineage>
</organism>
<gene>
    <name evidence="11" type="primary">arsB</name>
    <name evidence="11" type="ORF">GXW98_05885</name>
</gene>
<keyword evidence="5 9" id="KW-0812">Transmembrane</keyword>
<keyword evidence="6" id="KW-0059">Arsenical resistance</keyword>
<feature type="transmembrane region" description="Helical" evidence="10">
    <location>
        <begin position="240"/>
        <end position="258"/>
    </location>
</feature>
<keyword evidence="7 9" id="KW-1133">Transmembrane helix</keyword>
<dbReference type="PIRSF" id="PIRSF005508">
    <property type="entry name" value="Acr3"/>
    <property type="match status" value="1"/>
</dbReference>
<evidence type="ECO:0000313" key="11">
    <source>
        <dbReference type="EMBL" id="NLT79794.1"/>
    </source>
</evidence>
<dbReference type="GO" id="GO:0015297">
    <property type="term" value="F:antiporter activity"/>
    <property type="evidence" value="ECO:0007669"/>
    <property type="project" value="UniProtKB-UniRule"/>
</dbReference>
<feature type="transmembrane region" description="Helical" evidence="10">
    <location>
        <begin position="155"/>
        <end position="175"/>
    </location>
</feature>
<evidence type="ECO:0000256" key="4">
    <source>
        <dbReference type="ARBA" id="ARBA00022475"/>
    </source>
</evidence>
<dbReference type="OrthoDB" id="3420410at2"/>
<sequence length="374" mass="40515">MHETGLGTPAVDARPRNPARLGAADRLLPVWILTAMAVGVSLGRVWPGLAGLIDSVKLGSTSLPIAVGLLLMMYPPLAKVRYNRLGRVSHDRRLLIASLALNWVVGPALMFTLAWLLMPDLPEYRTGIIIVGLARCIAMVLIWNDLACGDREAAAVLVALNAIFQILAFAGLGWFYLQILPGWLGLPTTSAGFSFWAIVESVLVFLGVPLLAGWASRVLGEHAKGRAWYERRFLPRISPLATWGLLFTVVVLFAMQGGRISREPWDVARIAAPLVIYFATMFTLGFILGHALRLGYEKTTTLAFTGAGNNFELAIAVCVGTFGVVSGQALAGTVGPLIEVPALLGLVYVALWLRPHLFPTHVKSNEDSELFKVK</sequence>
<dbReference type="GO" id="GO:0046685">
    <property type="term" value="P:response to arsenic-containing substance"/>
    <property type="evidence" value="ECO:0007669"/>
    <property type="project" value="UniProtKB-KW"/>
</dbReference>
<feature type="transmembrane region" description="Helical" evidence="10">
    <location>
        <begin position="124"/>
        <end position="143"/>
    </location>
</feature>
<feature type="transmembrane region" description="Helical" evidence="10">
    <location>
        <begin position="270"/>
        <end position="292"/>
    </location>
</feature>
<evidence type="ECO:0000256" key="2">
    <source>
        <dbReference type="ARBA" id="ARBA00010110"/>
    </source>
</evidence>
<feature type="transmembrane region" description="Helical" evidence="10">
    <location>
        <begin position="58"/>
        <end position="74"/>
    </location>
</feature>
<dbReference type="NCBIfam" id="TIGR00832">
    <property type="entry name" value="acr3"/>
    <property type="match status" value="1"/>
</dbReference>
<dbReference type="InterPro" id="IPR038770">
    <property type="entry name" value="Na+/solute_symporter_sf"/>
</dbReference>
<reference evidence="11" key="1">
    <citation type="journal article" date="2020" name="Biotechnol. Biofuels">
        <title>New insights from the biogas microbiome by comprehensive genome-resolved metagenomics of nearly 1600 species originating from multiple anaerobic digesters.</title>
        <authorList>
            <person name="Campanaro S."/>
            <person name="Treu L."/>
            <person name="Rodriguez-R L.M."/>
            <person name="Kovalovszki A."/>
            <person name="Ziels R.M."/>
            <person name="Maus I."/>
            <person name="Zhu X."/>
            <person name="Kougias P.G."/>
            <person name="Basile A."/>
            <person name="Luo G."/>
            <person name="Schluter A."/>
            <person name="Konstantinidis K.T."/>
            <person name="Angelidaki I."/>
        </authorList>
    </citation>
    <scope>NUCLEOTIDE SEQUENCE</scope>
    <source>
        <strain evidence="11">AS01afH2WH_6</strain>
    </source>
</reference>
<accession>A0A971CZ59</accession>
<dbReference type="GO" id="GO:0015105">
    <property type="term" value="F:arsenite transmembrane transporter activity"/>
    <property type="evidence" value="ECO:0007669"/>
    <property type="project" value="TreeGrafter"/>
</dbReference>
<keyword evidence="3 9" id="KW-0813">Transport</keyword>
<evidence type="ECO:0000256" key="8">
    <source>
        <dbReference type="ARBA" id="ARBA00023136"/>
    </source>
</evidence>
<keyword evidence="4 9" id="KW-1003">Cell membrane</keyword>
<dbReference type="GO" id="GO:0015104">
    <property type="term" value="F:antimonite transmembrane transporter activity"/>
    <property type="evidence" value="ECO:0007669"/>
    <property type="project" value="TreeGrafter"/>
</dbReference>
<evidence type="ECO:0000256" key="7">
    <source>
        <dbReference type="ARBA" id="ARBA00022989"/>
    </source>
</evidence>